<accession>A0AAP2E0A9</accession>
<comment type="caution">
    <text evidence="1">The sequence shown here is derived from an EMBL/GenBank/DDBJ whole genome shotgun (WGS) entry which is preliminary data.</text>
</comment>
<keyword evidence="2" id="KW-1185">Reference proteome</keyword>
<organism evidence="1 2">
    <name type="scientific">Dawidia cretensis</name>
    <dbReference type="NCBI Taxonomy" id="2782350"/>
    <lineage>
        <taxon>Bacteria</taxon>
        <taxon>Pseudomonadati</taxon>
        <taxon>Bacteroidota</taxon>
        <taxon>Cytophagia</taxon>
        <taxon>Cytophagales</taxon>
        <taxon>Chryseotaleaceae</taxon>
        <taxon>Dawidia</taxon>
    </lineage>
</organism>
<protein>
    <recommendedName>
        <fullName evidence="3">Alpha/beta hydrolase</fullName>
    </recommendedName>
</protein>
<evidence type="ECO:0008006" key="3">
    <source>
        <dbReference type="Google" id="ProtNLM"/>
    </source>
</evidence>
<dbReference type="EMBL" id="JAHESE010000011">
    <property type="protein sequence ID" value="MBT1709129.1"/>
    <property type="molecule type" value="Genomic_DNA"/>
</dbReference>
<dbReference type="Proteomes" id="UP001319080">
    <property type="component" value="Unassembled WGS sequence"/>
</dbReference>
<name>A0AAP2E0A9_9BACT</name>
<dbReference type="PANTHER" id="PTHR35560:SF3">
    <property type="entry name" value="PEPTIDASE S9 PROLYL OLIGOPEPTIDASE CATALYTIC DOMAIN-CONTAINING PROTEIN"/>
    <property type="match status" value="1"/>
</dbReference>
<dbReference type="InterPro" id="IPR029058">
    <property type="entry name" value="AB_hydrolase_fold"/>
</dbReference>
<dbReference type="AlphaFoldDB" id="A0AAP2E0A9"/>
<proteinExistence type="predicted"/>
<dbReference type="Gene3D" id="3.40.50.1820">
    <property type="entry name" value="alpha/beta hydrolase"/>
    <property type="match status" value="1"/>
</dbReference>
<dbReference type="SUPFAM" id="SSF53474">
    <property type="entry name" value="alpha/beta-Hydrolases"/>
    <property type="match status" value="1"/>
</dbReference>
<evidence type="ECO:0000313" key="2">
    <source>
        <dbReference type="Proteomes" id="UP001319080"/>
    </source>
</evidence>
<dbReference type="RefSeq" id="WP_254084710.1">
    <property type="nucleotide sequence ID" value="NZ_JAHESE010000011.1"/>
</dbReference>
<reference evidence="1 2" key="1">
    <citation type="submission" date="2021-05" db="EMBL/GenBank/DDBJ databases">
        <title>A Polyphasic approach of four new species of the genus Ohtaekwangia: Ohtaekwangia histidinii sp. nov., Ohtaekwangia cretensis sp. nov., Ohtaekwangia indiensis sp. nov., Ohtaekwangia reichenbachii sp. nov. from diverse environment.</title>
        <authorList>
            <person name="Octaviana S."/>
        </authorList>
    </citation>
    <scope>NUCLEOTIDE SEQUENCE [LARGE SCALE GENOMIC DNA]</scope>
    <source>
        <strain evidence="1 2">PWU5</strain>
    </source>
</reference>
<dbReference type="PANTHER" id="PTHR35560">
    <property type="entry name" value="BLL0132 PROTEIN"/>
    <property type="match status" value="1"/>
</dbReference>
<evidence type="ECO:0000313" key="1">
    <source>
        <dbReference type="EMBL" id="MBT1709129.1"/>
    </source>
</evidence>
<gene>
    <name evidence="1" type="ORF">KK062_12880</name>
</gene>
<sequence>MEIMMGSGEFRYENSRNGKHVIIHYFHPKKLNKSSSVIFIIPGAGRNGNTYRDTWIEYADKYNLLILAPEYSEDSYPGFWNYNLAGMITDVKINKERTGMDSFKISLNEDEWILHDFDKIFDTVKAHLKLKTDTYDMFGHSAGGQLLHRLALYKPVSKANRILASNAGWYTVPDNESVFPYGLKNSTATDESIRKAFGTRLVVFLGQKDDQNETRGDLVRSPEVDKQGTHRLARGKYFYDKAAQYAKVLGVTLKWAIIIIPGVGHDHAAMSRAAAHYLYDGKGR</sequence>